<sequence length="219" mass="24117">MPPFDADNTGRDSSFICNYNHLSSSKLDDGGRRKCTGFVQTLLENFTAQGDIVIDFAGGWGATLQAANNCGRCCIVAETRRDAYDSLQRVLGSLHQPEQANPKPIAAQQKSLGEKPLGDDDDLGDLFETQSAAEPVRVNKRKHFQDLRIFSPEQPYRLPVYAERHAQLFAQLPSSACDTSGSSLDKSPMKHPFVLDEASDDDERIVSLSSDEESVHLSQ</sequence>
<gene>
    <name evidence="2" type="ORF">R1sor_015293</name>
</gene>
<dbReference type="AlphaFoldDB" id="A0ABD3HI08"/>
<dbReference type="InterPro" id="IPR029063">
    <property type="entry name" value="SAM-dependent_MTases_sf"/>
</dbReference>
<evidence type="ECO:0000313" key="3">
    <source>
        <dbReference type="Proteomes" id="UP001633002"/>
    </source>
</evidence>
<evidence type="ECO:0008006" key="4">
    <source>
        <dbReference type="Google" id="ProtNLM"/>
    </source>
</evidence>
<comment type="caution">
    <text evidence="2">The sequence shown here is derived from an EMBL/GenBank/DDBJ whole genome shotgun (WGS) entry which is preliminary data.</text>
</comment>
<feature type="compositionally biased region" description="Polar residues" evidence="1">
    <location>
        <begin position="175"/>
        <end position="185"/>
    </location>
</feature>
<accession>A0ABD3HI08</accession>
<organism evidence="2 3">
    <name type="scientific">Riccia sorocarpa</name>
    <dbReference type="NCBI Taxonomy" id="122646"/>
    <lineage>
        <taxon>Eukaryota</taxon>
        <taxon>Viridiplantae</taxon>
        <taxon>Streptophyta</taxon>
        <taxon>Embryophyta</taxon>
        <taxon>Marchantiophyta</taxon>
        <taxon>Marchantiopsida</taxon>
        <taxon>Marchantiidae</taxon>
        <taxon>Marchantiales</taxon>
        <taxon>Ricciaceae</taxon>
        <taxon>Riccia</taxon>
    </lineage>
</organism>
<feature type="region of interest" description="Disordered" evidence="1">
    <location>
        <begin position="175"/>
        <end position="219"/>
    </location>
</feature>
<dbReference type="Proteomes" id="UP001633002">
    <property type="component" value="Unassembled WGS sequence"/>
</dbReference>
<protein>
    <recommendedName>
        <fullName evidence="4">Trimethylguanosine synthase</fullName>
    </recommendedName>
</protein>
<name>A0ABD3HI08_9MARC</name>
<evidence type="ECO:0000313" key="2">
    <source>
        <dbReference type="EMBL" id="KAL3688984.1"/>
    </source>
</evidence>
<reference evidence="2 3" key="1">
    <citation type="submission" date="2024-09" db="EMBL/GenBank/DDBJ databases">
        <title>Chromosome-scale assembly of Riccia sorocarpa.</title>
        <authorList>
            <person name="Paukszto L."/>
        </authorList>
    </citation>
    <scope>NUCLEOTIDE SEQUENCE [LARGE SCALE GENOMIC DNA]</scope>
    <source>
        <strain evidence="2">LP-2024</strain>
        <tissue evidence="2">Aerial parts of the thallus</tissue>
    </source>
</reference>
<proteinExistence type="predicted"/>
<dbReference type="Gene3D" id="3.40.50.150">
    <property type="entry name" value="Vaccinia Virus protein VP39"/>
    <property type="match status" value="1"/>
</dbReference>
<dbReference type="SUPFAM" id="SSF53335">
    <property type="entry name" value="S-adenosyl-L-methionine-dependent methyltransferases"/>
    <property type="match status" value="1"/>
</dbReference>
<feature type="region of interest" description="Disordered" evidence="1">
    <location>
        <begin position="94"/>
        <end position="125"/>
    </location>
</feature>
<keyword evidence="3" id="KW-1185">Reference proteome</keyword>
<evidence type="ECO:0000256" key="1">
    <source>
        <dbReference type="SAM" id="MobiDB-lite"/>
    </source>
</evidence>
<dbReference type="EMBL" id="JBJQOH010000004">
    <property type="protein sequence ID" value="KAL3688984.1"/>
    <property type="molecule type" value="Genomic_DNA"/>
</dbReference>